<accession>M0MIS5</accession>
<proteinExistence type="predicted"/>
<protein>
    <submittedName>
        <fullName evidence="2">Death on curing protein</fullName>
    </submittedName>
</protein>
<organism evidence="2 3">
    <name type="scientific">Halococcus morrhuae DSM 1307</name>
    <dbReference type="NCBI Taxonomy" id="931277"/>
    <lineage>
        <taxon>Archaea</taxon>
        <taxon>Methanobacteriati</taxon>
        <taxon>Methanobacteriota</taxon>
        <taxon>Stenosarchaea group</taxon>
        <taxon>Halobacteria</taxon>
        <taxon>Halobacteriales</taxon>
        <taxon>Halococcaceae</taxon>
        <taxon>Halococcus</taxon>
    </lineage>
</organism>
<evidence type="ECO:0000313" key="2">
    <source>
        <dbReference type="EMBL" id="EMA44350.1"/>
    </source>
</evidence>
<dbReference type="SUPFAM" id="SSF140931">
    <property type="entry name" value="Fic-like"/>
    <property type="match status" value="1"/>
</dbReference>
<dbReference type="InterPro" id="IPR036597">
    <property type="entry name" value="Fido-like_dom_sf"/>
</dbReference>
<dbReference type="STRING" id="931277.C448_08754"/>
<dbReference type="Pfam" id="PF02661">
    <property type="entry name" value="Fic"/>
    <property type="match status" value="1"/>
</dbReference>
<dbReference type="PANTHER" id="PTHR39426:SF1">
    <property type="entry name" value="HOMOLOGY TO DEATH-ON-CURING PROTEIN OF PHAGE P1"/>
    <property type="match status" value="1"/>
</dbReference>
<dbReference type="Gene3D" id="1.20.120.1870">
    <property type="entry name" value="Fic/DOC protein, Fido domain"/>
    <property type="match status" value="1"/>
</dbReference>
<dbReference type="AlphaFoldDB" id="M0MIS5"/>
<dbReference type="EMBL" id="AOMC01000109">
    <property type="protein sequence ID" value="EMA44350.1"/>
    <property type="molecule type" value="Genomic_DNA"/>
</dbReference>
<dbReference type="RefSeq" id="WP_004053962.1">
    <property type="nucleotide sequence ID" value="NZ_AOMC01000109.1"/>
</dbReference>
<comment type="caution">
    <text evidence="2">The sequence shown here is derived from an EMBL/GenBank/DDBJ whole genome shotgun (WGS) entry which is preliminary data.</text>
</comment>
<dbReference type="PATRIC" id="fig|931277.6.peg.1720"/>
<evidence type="ECO:0000259" key="1">
    <source>
        <dbReference type="PROSITE" id="PS51459"/>
    </source>
</evidence>
<dbReference type="Proteomes" id="UP000011568">
    <property type="component" value="Unassembled WGS sequence"/>
</dbReference>
<gene>
    <name evidence="2" type="ORF">C448_08754</name>
</gene>
<dbReference type="NCBIfam" id="TIGR01550">
    <property type="entry name" value="DOC_P1"/>
    <property type="match status" value="1"/>
</dbReference>
<dbReference type="InterPro" id="IPR003812">
    <property type="entry name" value="Fido"/>
</dbReference>
<dbReference type="PANTHER" id="PTHR39426">
    <property type="entry name" value="HOMOLOGY TO DEATH-ON-CURING PROTEIN OF PHAGE P1"/>
    <property type="match status" value="1"/>
</dbReference>
<dbReference type="GO" id="GO:0016301">
    <property type="term" value="F:kinase activity"/>
    <property type="evidence" value="ECO:0007669"/>
    <property type="project" value="InterPro"/>
</dbReference>
<name>M0MIS5_HALMO</name>
<dbReference type="eggNOG" id="arCOG06831">
    <property type="taxonomic scope" value="Archaea"/>
</dbReference>
<evidence type="ECO:0000313" key="3">
    <source>
        <dbReference type="Proteomes" id="UP000011568"/>
    </source>
</evidence>
<feature type="domain" description="Fido" evidence="1">
    <location>
        <begin position="7"/>
        <end position="126"/>
    </location>
</feature>
<dbReference type="InterPro" id="IPR053737">
    <property type="entry name" value="Type_II_TA_Toxin"/>
</dbReference>
<keyword evidence="3" id="KW-1185">Reference proteome</keyword>
<dbReference type="OrthoDB" id="123270at2157"/>
<reference evidence="2 3" key="1">
    <citation type="journal article" date="2014" name="PLoS Genet.">
        <title>Phylogenetically driven sequencing of extremely halophilic archaea reveals strategies for static and dynamic osmo-response.</title>
        <authorList>
            <person name="Becker E.A."/>
            <person name="Seitzer P.M."/>
            <person name="Tritt A."/>
            <person name="Larsen D."/>
            <person name="Krusor M."/>
            <person name="Yao A.I."/>
            <person name="Wu D."/>
            <person name="Madern D."/>
            <person name="Eisen J.A."/>
            <person name="Darling A.E."/>
            <person name="Facciotti M.T."/>
        </authorList>
    </citation>
    <scope>NUCLEOTIDE SEQUENCE [LARGE SCALE GENOMIC DNA]</scope>
    <source>
        <strain evidence="2 3">DSM 1307</strain>
    </source>
</reference>
<sequence length="133" mass="14777">MADLVYPTVEDVLAIHEAVVVSDRETEAGVRSPETVESALIYVSEGYFGEAPDTVHETAAHLMRLLAAEHPFVDGNKRTALNTAEVIYDINGYEFDHGDDVRAILKRFATDERNVDMSGVIAYCREHAHEAEE</sequence>
<dbReference type="PROSITE" id="PS51459">
    <property type="entry name" value="FIDO"/>
    <property type="match status" value="1"/>
</dbReference>
<dbReference type="InterPro" id="IPR006440">
    <property type="entry name" value="Doc"/>
</dbReference>